<name>A0A7J7KXW3_9MAGN</name>
<dbReference type="PANTHER" id="PTHR12496">
    <property type="entry name" value="CGI-41 METHYLTRANSFERASE"/>
    <property type="match status" value="1"/>
</dbReference>
<dbReference type="EMBL" id="JACGCM010002811">
    <property type="protein sequence ID" value="KAF6135177.1"/>
    <property type="molecule type" value="Genomic_DNA"/>
</dbReference>
<reference evidence="2 3" key="1">
    <citation type="journal article" date="2020" name="IScience">
        <title>Genome Sequencing of the Endangered Kingdonia uniflora (Circaeasteraceae, Ranunculales) Reveals Potential Mechanisms of Evolutionary Specialization.</title>
        <authorList>
            <person name="Sun Y."/>
            <person name="Deng T."/>
            <person name="Zhang A."/>
            <person name="Moore M.J."/>
            <person name="Landis J.B."/>
            <person name="Lin N."/>
            <person name="Zhang H."/>
            <person name="Zhang X."/>
            <person name="Huang J."/>
            <person name="Zhang X."/>
            <person name="Sun H."/>
            <person name="Wang H."/>
        </authorList>
    </citation>
    <scope>NUCLEOTIDE SEQUENCE [LARGE SCALE GENOMIC DNA]</scope>
    <source>
        <strain evidence="2">TB1705</strain>
        <tissue evidence="2">Leaf</tissue>
    </source>
</reference>
<dbReference type="InterPro" id="IPR052220">
    <property type="entry name" value="METTL25"/>
</dbReference>
<evidence type="ECO:0000313" key="2">
    <source>
        <dbReference type="EMBL" id="KAF6135177.1"/>
    </source>
</evidence>
<dbReference type="OrthoDB" id="10258156at2759"/>
<dbReference type="InterPro" id="IPR025714">
    <property type="entry name" value="Methyltranfer_dom"/>
</dbReference>
<gene>
    <name evidence="2" type="ORF">GIB67_035248</name>
</gene>
<comment type="caution">
    <text evidence="2">The sequence shown here is derived from an EMBL/GenBank/DDBJ whole genome shotgun (WGS) entry which is preliminary data.</text>
</comment>
<dbReference type="Pfam" id="PF13679">
    <property type="entry name" value="Methyltransf_32"/>
    <property type="match status" value="1"/>
</dbReference>
<evidence type="ECO:0000313" key="3">
    <source>
        <dbReference type="Proteomes" id="UP000541444"/>
    </source>
</evidence>
<feature type="domain" description="Methyltransferase" evidence="1">
    <location>
        <begin position="123"/>
        <end position="315"/>
    </location>
</feature>
<proteinExistence type="predicted"/>
<sequence length="596" mass="66625">MAECRKHTCKSANETLEWINSITCFLTKYRVLLDARLVDFFKDKLWETVDKQWIDCLSEEPVENLLKIPSGVVQDYWPDSLKEFVLTLRSLVLPREQGDLRMMFPEFQVPSLSSVLVQGMDRKKKHEVELLASVVNSIARNVGAQTTIDVGAGQGYLAQVLSFHYQLPVIAIDASSHHGKVTGDRAERIKKHYAAQVRKQSSTGGRPFNIPKIVTCHVLSSEMLKALSHTLSQQDKFEQSNATEVCAYKPLFEGLESEVEKHPLTCKNLIVESSLLLAGLHACGDLSVTMLRTFLECKEVKALVSIGCCYNLLSEEGFEDSHSQCGFPISDGLKLAGFSLGKVACDLACQSAERWRSLTKSAAQENFHLHAFRAAFQMFLCRTYPEVFNTQPSIGRQGKALRRRQLRKAIQIQHHTEETTDSTLATTCEYYKTERICLATASLETGEVQNSNDNVVLRDGLPCSSIARGAPSFQTHSIFSSKWEASQSSEKISLFEKFCESGLQRLDLEPSHETDCLGSWMEAEPFTKLVGPYWSLRAALGPLVETLLLLDRLLFLQEQGSSVEAFILPLFDPILSPRNVAIIAWKVCSPSQPHGP</sequence>
<organism evidence="2 3">
    <name type="scientific">Kingdonia uniflora</name>
    <dbReference type="NCBI Taxonomy" id="39325"/>
    <lineage>
        <taxon>Eukaryota</taxon>
        <taxon>Viridiplantae</taxon>
        <taxon>Streptophyta</taxon>
        <taxon>Embryophyta</taxon>
        <taxon>Tracheophyta</taxon>
        <taxon>Spermatophyta</taxon>
        <taxon>Magnoliopsida</taxon>
        <taxon>Ranunculales</taxon>
        <taxon>Circaeasteraceae</taxon>
        <taxon>Kingdonia</taxon>
    </lineage>
</organism>
<dbReference type="PANTHER" id="PTHR12496:SF0">
    <property type="entry name" value="METHYLTRANSFERASE DOMAIN-CONTAINING PROTEIN"/>
    <property type="match status" value="1"/>
</dbReference>
<keyword evidence="3" id="KW-1185">Reference proteome</keyword>
<dbReference type="Proteomes" id="UP000541444">
    <property type="component" value="Unassembled WGS sequence"/>
</dbReference>
<dbReference type="AlphaFoldDB" id="A0A7J7KXW3"/>
<accession>A0A7J7KXW3</accession>
<evidence type="ECO:0000259" key="1">
    <source>
        <dbReference type="Pfam" id="PF13679"/>
    </source>
</evidence>
<protein>
    <recommendedName>
        <fullName evidence="1">Methyltransferase domain-containing protein</fullName>
    </recommendedName>
</protein>